<name>A0A8X6XDP8_9ARAC</name>
<keyword evidence="1" id="KW-0732">Signal</keyword>
<feature type="chain" id="PRO_5036492688" evidence="1">
    <location>
        <begin position="23"/>
        <end position="122"/>
    </location>
</feature>
<evidence type="ECO:0000313" key="2">
    <source>
        <dbReference type="EMBL" id="GFY51081.1"/>
    </source>
</evidence>
<dbReference type="AlphaFoldDB" id="A0A8X6XDP8"/>
<dbReference type="OrthoDB" id="9990458at2759"/>
<dbReference type="EMBL" id="BMAV01007876">
    <property type="protein sequence ID" value="GFY51081.1"/>
    <property type="molecule type" value="Genomic_DNA"/>
</dbReference>
<feature type="signal peptide" evidence="1">
    <location>
        <begin position="1"/>
        <end position="22"/>
    </location>
</feature>
<comment type="caution">
    <text evidence="2">The sequence shown here is derived from an EMBL/GenBank/DDBJ whole genome shotgun (WGS) entry which is preliminary data.</text>
</comment>
<keyword evidence="3" id="KW-1185">Reference proteome</keyword>
<proteinExistence type="predicted"/>
<accession>A0A8X6XDP8</accession>
<evidence type="ECO:0000313" key="3">
    <source>
        <dbReference type="Proteomes" id="UP000886998"/>
    </source>
</evidence>
<reference evidence="2" key="1">
    <citation type="submission" date="2020-08" db="EMBL/GenBank/DDBJ databases">
        <title>Multicomponent nature underlies the extraordinary mechanical properties of spider dragline silk.</title>
        <authorList>
            <person name="Kono N."/>
            <person name="Nakamura H."/>
            <person name="Mori M."/>
            <person name="Yoshida Y."/>
            <person name="Ohtoshi R."/>
            <person name="Malay A.D."/>
            <person name="Moran D.A.P."/>
            <person name="Tomita M."/>
            <person name="Numata K."/>
            <person name="Arakawa K."/>
        </authorList>
    </citation>
    <scope>NUCLEOTIDE SEQUENCE</scope>
</reference>
<organism evidence="2 3">
    <name type="scientific">Trichonephila inaurata madagascariensis</name>
    <dbReference type="NCBI Taxonomy" id="2747483"/>
    <lineage>
        <taxon>Eukaryota</taxon>
        <taxon>Metazoa</taxon>
        <taxon>Ecdysozoa</taxon>
        <taxon>Arthropoda</taxon>
        <taxon>Chelicerata</taxon>
        <taxon>Arachnida</taxon>
        <taxon>Araneae</taxon>
        <taxon>Araneomorphae</taxon>
        <taxon>Entelegynae</taxon>
        <taxon>Araneoidea</taxon>
        <taxon>Nephilidae</taxon>
        <taxon>Trichonephila</taxon>
        <taxon>Trichonephila inaurata</taxon>
    </lineage>
</organism>
<dbReference type="Gene3D" id="1.20.140.150">
    <property type="match status" value="1"/>
</dbReference>
<dbReference type="Proteomes" id="UP000886998">
    <property type="component" value="Unassembled WGS sequence"/>
</dbReference>
<gene>
    <name evidence="2" type="primary">8030319</name>
    <name evidence="2" type="ORF">TNIN_456411</name>
</gene>
<evidence type="ECO:0000256" key="1">
    <source>
        <dbReference type="SAM" id="SignalP"/>
    </source>
</evidence>
<sequence length="122" mass="13513">MIRASLNLLRALTLIAASVALAAQAIAICSNAWLHSIELMPNPRYNGTGDREYLSKHTVSGLWRLCYNDPFNISHKRNRIAFGVIRHGIRTEALGLSTLANKTGLFVAKRFGQLPNALDRLN</sequence>
<protein>
    <submittedName>
        <fullName evidence="2">Uncharacterized protein</fullName>
    </submittedName>
</protein>